<proteinExistence type="inferred from homology"/>
<comment type="similarity">
    <text evidence="1">Belongs to the small heat shock protein (HSP20) family.</text>
</comment>
<evidence type="ECO:0000313" key="4">
    <source>
        <dbReference type="Proteomes" id="UP000737113"/>
    </source>
</evidence>
<dbReference type="Proteomes" id="UP000737113">
    <property type="component" value="Unassembled WGS sequence"/>
</dbReference>
<protein>
    <submittedName>
        <fullName evidence="3">Hsp20/alpha crystallin family protein</fullName>
    </submittedName>
</protein>
<evidence type="ECO:0000313" key="3">
    <source>
        <dbReference type="EMBL" id="NMH66466.1"/>
    </source>
</evidence>
<dbReference type="Pfam" id="PF05455">
    <property type="entry name" value="GvpH"/>
    <property type="match status" value="1"/>
</dbReference>
<dbReference type="SUPFAM" id="SSF49764">
    <property type="entry name" value="HSP20-like chaperones"/>
    <property type="match status" value="1"/>
</dbReference>
<dbReference type="CDD" id="cd06464">
    <property type="entry name" value="ACD_sHsps-like"/>
    <property type="match status" value="1"/>
</dbReference>
<feature type="domain" description="SHSP" evidence="2">
    <location>
        <begin position="93"/>
        <end position="176"/>
    </location>
</feature>
<dbReference type="Gene3D" id="2.60.40.790">
    <property type="match status" value="1"/>
</dbReference>
<reference evidence="3" key="1">
    <citation type="submission" date="2020-04" db="EMBL/GenBank/DDBJ databases">
        <title>Description of Shewanella salipaludis sp. nov., isolated from a salt marsh.</title>
        <authorList>
            <person name="Park S."/>
            <person name="Yoon J.-H."/>
        </authorList>
    </citation>
    <scope>NUCLEOTIDE SEQUENCE</scope>
    <source>
        <strain evidence="3">SHSM-M6</strain>
    </source>
</reference>
<dbReference type="EMBL" id="JAAXYH010000012">
    <property type="protein sequence ID" value="NMH66466.1"/>
    <property type="molecule type" value="Genomic_DNA"/>
</dbReference>
<dbReference type="InterPro" id="IPR008633">
    <property type="entry name" value="GvpH"/>
</dbReference>
<gene>
    <name evidence="3" type="ORF">HC757_15005</name>
</gene>
<evidence type="ECO:0000256" key="1">
    <source>
        <dbReference type="PROSITE-ProRule" id="PRU00285"/>
    </source>
</evidence>
<dbReference type="PROSITE" id="PS01031">
    <property type="entry name" value="SHSP"/>
    <property type="match status" value="1"/>
</dbReference>
<name>A0A972G2T8_9GAMM</name>
<dbReference type="RefSeq" id="WP_169565191.1">
    <property type="nucleotide sequence ID" value="NZ_JAAXYH010000012.1"/>
</dbReference>
<dbReference type="InterPro" id="IPR002068">
    <property type="entry name" value="A-crystallin/Hsp20_dom"/>
</dbReference>
<accession>A0A972G2T8</accession>
<comment type="caution">
    <text evidence="3">The sequence shown here is derived from an EMBL/GenBank/DDBJ whole genome shotgun (WGS) entry which is preliminary data.</text>
</comment>
<dbReference type="InterPro" id="IPR008978">
    <property type="entry name" value="HSP20-like_chaperone"/>
</dbReference>
<dbReference type="AlphaFoldDB" id="A0A972G2T8"/>
<keyword evidence="4" id="KW-1185">Reference proteome</keyword>
<organism evidence="3 4">
    <name type="scientific">Shewanella salipaludis</name>
    <dbReference type="NCBI Taxonomy" id="2723052"/>
    <lineage>
        <taxon>Bacteria</taxon>
        <taxon>Pseudomonadati</taxon>
        <taxon>Pseudomonadota</taxon>
        <taxon>Gammaproteobacteria</taxon>
        <taxon>Alteromonadales</taxon>
        <taxon>Shewanellaceae</taxon>
        <taxon>Shewanella</taxon>
    </lineage>
</organism>
<evidence type="ECO:0000259" key="2">
    <source>
        <dbReference type="PROSITE" id="PS01031"/>
    </source>
</evidence>
<sequence>MKKKPEGNQGGSDSLGGILQGLGGLVEKLGELAEKGEQLKRSGEFNVDGKGEHKDLKGVYGFSVKVGLGEEGERQVDVQPFGNVRRDKETGISVVEAVREPLVDIFDEADHVLVVAEMPGICEQDLKLELSDDILELTAEKGNNKYHKEILLPGEFTAECMTTSMKNGVMEIRLQK</sequence>